<dbReference type="OrthoDB" id="6904817at2"/>
<gene>
    <name evidence="2" type="ORF">SAMN05216201_102204</name>
</gene>
<dbReference type="RefSeq" id="WP_090306844.1">
    <property type="nucleotide sequence ID" value="NZ_FNZE01000002.1"/>
</dbReference>
<dbReference type="AlphaFoldDB" id="A0A1H6TRE1"/>
<dbReference type="STRING" id="915471.SAMN05216201_102204"/>
<protein>
    <recommendedName>
        <fullName evidence="4">Zinc-ribbon domain-containing protein</fullName>
    </recommendedName>
</protein>
<dbReference type="EMBL" id="FNZE01000002">
    <property type="protein sequence ID" value="SEI78302.1"/>
    <property type="molecule type" value="Genomic_DNA"/>
</dbReference>
<sequence>MATHCRECKKEIPRTVGICPHCGAEIPGESALALTLKYALFFVILAVLMFLLFTLGGQT</sequence>
<keyword evidence="1" id="KW-1133">Transmembrane helix</keyword>
<keyword evidence="1" id="KW-0472">Membrane</keyword>
<accession>A0A1H6TRE1</accession>
<keyword evidence="3" id="KW-1185">Reference proteome</keyword>
<keyword evidence="1" id="KW-0812">Transmembrane</keyword>
<dbReference type="Proteomes" id="UP000242930">
    <property type="component" value="Unassembled WGS sequence"/>
</dbReference>
<evidence type="ECO:0000313" key="3">
    <source>
        <dbReference type="Proteomes" id="UP000242930"/>
    </source>
</evidence>
<feature type="transmembrane region" description="Helical" evidence="1">
    <location>
        <begin position="38"/>
        <end position="56"/>
    </location>
</feature>
<name>A0A1H6TRE1_9PSED</name>
<evidence type="ECO:0008006" key="4">
    <source>
        <dbReference type="Google" id="ProtNLM"/>
    </source>
</evidence>
<reference evidence="3" key="1">
    <citation type="submission" date="2016-10" db="EMBL/GenBank/DDBJ databases">
        <authorList>
            <person name="Varghese N."/>
            <person name="Submissions S."/>
        </authorList>
    </citation>
    <scope>NUCLEOTIDE SEQUENCE [LARGE SCALE GENOMIC DNA]</scope>
    <source>
        <strain evidence="3">LMG 25967</strain>
    </source>
</reference>
<evidence type="ECO:0000313" key="2">
    <source>
        <dbReference type="EMBL" id="SEI78302.1"/>
    </source>
</evidence>
<organism evidence="2 3">
    <name type="scientific">Pseudomonas linyingensis</name>
    <dbReference type="NCBI Taxonomy" id="915471"/>
    <lineage>
        <taxon>Bacteria</taxon>
        <taxon>Pseudomonadati</taxon>
        <taxon>Pseudomonadota</taxon>
        <taxon>Gammaproteobacteria</taxon>
        <taxon>Pseudomonadales</taxon>
        <taxon>Pseudomonadaceae</taxon>
        <taxon>Pseudomonas</taxon>
    </lineage>
</organism>
<evidence type="ECO:0000256" key="1">
    <source>
        <dbReference type="SAM" id="Phobius"/>
    </source>
</evidence>
<proteinExistence type="predicted"/>